<dbReference type="EMBL" id="LNYZ01000024">
    <property type="protein sequence ID" value="KTD75331.1"/>
    <property type="molecule type" value="Genomic_DNA"/>
</dbReference>
<evidence type="ECO:0000313" key="2">
    <source>
        <dbReference type="EMBL" id="KTD75331.1"/>
    </source>
</evidence>
<dbReference type="RefSeq" id="WP_238585430.1">
    <property type="nucleotide sequence ID" value="NZ_CAAAIO010000039.1"/>
</dbReference>
<evidence type="ECO:0000313" key="5">
    <source>
        <dbReference type="Proteomes" id="UP000255110"/>
    </source>
</evidence>
<accession>A0A378L3X6</accession>
<reference evidence="2 4" key="1">
    <citation type="submission" date="2015-11" db="EMBL/GenBank/DDBJ databases">
        <title>Genomic analysis of 38 Legionella species identifies large and diverse effector repertoires.</title>
        <authorList>
            <person name="Burstein D."/>
            <person name="Amaro F."/>
            <person name="Zusman T."/>
            <person name="Lifshitz Z."/>
            <person name="Cohen O."/>
            <person name="Gilbert J.A."/>
            <person name="Pupko T."/>
            <person name="Shuman H.A."/>
            <person name="Segal G."/>
        </authorList>
    </citation>
    <scope>NUCLEOTIDE SEQUENCE [LARGE SCALE GENOMIC DNA]</scope>
    <source>
        <strain evidence="2 4">SC-18-C9</strain>
    </source>
</reference>
<reference evidence="3 5" key="2">
    <citation type="submission" date="2018-06" db="EMBL/GenBank/DDBJ databases">
        <authorList>
            <consortium name="Pathogen Informatics"/>
            <person name="Doyle S."/>
        </authorList>
    </citation>
    <scope>NUCLEOTIDE SEQUENCE [LARGE SCALE GENOMIC DNA]</scope>
    <source>
        <strain evidence="3 5">NCTC11991</strain>
    </source>
</reference>
<protein>
    <recommendedName>
        <fullName evidence="6">TauD/TfdA-like domain-containing protein</fullName>
    </recommendedName>
</protein>
<evidence type="ECO:0008006" key="6">
    <source>
        <dbReference type="Google" id="ProtNLM"/>
    </source>
</evidence>
<name>A0A378L3X6_9GAMM</name>
<sequence length="176" mass="20493">MFELATLNYELRKCFIKDYKGKTWFWHRFFWKLPTQVFNSIEKLAMIFISFFNSPKNSYKILRTKFSNFKASRNAKRFLSNTVKVGSCFNNKEVKELAQLMRNYYSSCLWKKGDVLLIDNKKVMHAGMPGVGPRLIRAMICNPLDMNYSASESGFLVARDRTTDTIGTYMAKGTIN</sequence>
<evidence type="ECO:0000313" key="4">
    <source>
        <dbReference type="Proteomes" id="UP000054820"/>
    </source>
</evidence>
<dbReference type="EMBL" id="UGOY01000001">
    <property type="protein sequence ID" value="STY21795.1"/>
    <property type="molecule type" value="Genomic_DNA"/>
</dbReference>
<evidence type="ECO:0000256" key="1">
    <source>
        <dbReference type="ARBA" id="ARBA00023002"/>
    </source>
</evidence>
<dbReference type="InterPro" id="IPR042098">
    <property type="entry name" value="TauD-like_sf"/>
</dbReference>
<evidence type="ECO:0000313" key="3">
    <source>
        <dbReference type="EMBL" id="STY21795.1"/>
    </source>
</evidence>
<dbReference type="Proteomes" id="UP000054820">
    <property type="component" value="Unassembled WGS sequence"/>
</dbReference>
<organism evidence="3 5">
    <name type="scientific">Legionella steigerwaltii</name>
    <dbReference type="NCBI Taxonomy" id="460"/>
    <lineage>
        <taxon>Bacteria</taxon>
        <taxon>Pseudomonadati</taxon>
        <taxon>Pseudomonadota</taxon>
        <taxon>Gammaproteobacteria</taxon>
        <taxon>Legionellales</taxon>
        <taxon>Legionellaceae</taxon>
        <taxon>Legionella</taxon>
    </lineage>
</organism>
<proteinExistence type="predicted"/>
<dbReference type="SUPFAM" id="SSF51197">
    <property type="entry name" value="Clavaminate synthase-like"/>
    <property type="match status" value="1"/>
</dbReference>
<dbReference type="Gene3D" id="3.60.130.10">
    <property type="entry name" value="Clavaminate synthase-like"/>
    <property type="match status" value="1"/>
</dbReference>
<dbReference type="STRING" id="460.Lstg_2568"/>
<dbReference type="Proteomes" id="UP000255110">
    <property type="component" value="Unassembled WGS sequence"/>
</dbReference>
<keyword evidence="1" id="KW-0560">Oxidoreductase</keyword>
<dbReference type="GO" id="GO:0016706">
    <property type="term" value="F:2-oxoglutarate-dependent dioxygenase activity"/>
    <property type="evidence" value="ECO:0007669"/>
    <property type="project" value="UniProtKB-ARBA"/>
</dbReference>
<dbReference type="AlphaFoldDB" id="A0A378L3X6"/>
<keyword evidence="4" id="KW-1185">Reference proteome</keyword>
<gene>
    <name evidence="2" type="ORF">Lstg_2568</name>
    <name evidence="3" type="ORF">NCTC11991_00364</name>
</gene>